<feature type="region of interest" description="Disordered" evidence="1">
    <location>
        <begin position="168"/>
        <end position="189"/>
    </location>
</feature>
<evidence type="ECO:0000313" key="3">
    <source>
        <dbReference type="RefSeq" id="XP_022814512.1"/>
    </source>
</evidence>
<protein>
    <submittedName>
        <fullName evidence="3">Uncharacterized protein LOC111348210</fullName>
    </submittedName>
</protein>
<name>A0A9J7DP45_SPOLT</name>
<dbReference type="KEGG" id="sliu:111348210"/>
<dbReference type="AlphaFoldDB" id="A0A9J7DP45"/>
<proteinExistence type="predicted"/>
<accession>A0A9J7DP45</accession>
<dbReference type="RefSeq" id="XP_022814512.1">
    <property type="nucleotide sequence ID" value="XM_022958744.1"/>
</dbReference>
<keyword evidence="2" id="KW-1185">Reference proteome</keyword>
<sequence length="626" mass="70609">MINANVIKHSNKKWNIHEVEIVEEVRRPQLQQLDIQEIIQEPPENEQRIEEMIQRSGNVVSNIEDITLKEAAIGEVIPPNDGFGEERLDPLQLLQDRTIEMMLVQPDISTAHSGLDIALDVTDKSHDKSRLLLEPAHAQMERISEHDLTMFRKSTGEELMPEFEKDIPEIPEIPNPEMPVPEPDKPQEEPRAEIMQPSNVVEPEQQKVQDPVLDNELEELEALEPLAKRRKIRKLIIDKKTKISSNHFRARIENPLVELRCEDSSDDIIFVRVPVEEYFRRPCHGGNKIISNFGDGISVLFGRNLGVVPGLPLAEREMEQAEAVRRRSRRTTKRTMLDIIEEEQVATVAQERPEIQVEPPIPEANVSTEMFKISDPPRVSAQVDIDIADLPTQKVETLSQARKRTAEPEMFGSPKHQRSMGYKSFRESQLAKDLADINTEAETNKENIPANIMPPIPQPPQDAELILSSKLQEAGLADIPQQPVVVEVEVHSQIQRTTASQGRARVTGSERSETPLGSLDRTKVSLGDSEQTTDSKRFIRDQWGTEGTMIKIMKHIKANLQPVTVKSLLDKGPVISGYKGVIAARCFTSILKLKQHGFVNVTKNLDTLEIIDVTLGPKLTSSSDQF</sequence>
<organism evidence="2 3">
    <name type="scientific">Spodoptera litura</name>
    <name type="common">Asian cotton leafworm</name>
    <dbReference type="NCBI Taxonomy" id="69820"/>
    <lineage>
        <taxon>Eukaryota</taxon>
        <taxon>Metazoa</taxon>
        <taxon>Ecdysozoa</taxon>
        <taxon>Arthropoda</taxon>
        <taxon>Hexapoda</taxon>
        <taxon>Insecta</taxon>
        <taxon>Pterygota</taxon>
        <taxon>Neoptera</taxon>
        <taxon>Endopterygota</taxon>
        <taxon>Lepidoptera</taxon>
        <taxon>Glossata</taxon>
        <taxon>Ditrysia</taxon>
        <taxon>Noctuoidea</taxon>
        <taxon>Noctuidae</taxon>
        <taxon>Amphipyrinae</taxon>
        <taxon>Spodoptera</taxon>
    </lineage>
</organism>
<evidence type="ECO:0000313" key="2">
    <source>
        <dbReference type="Proteomes" id="UP000301870"/>
    </source>
</evidence>
<feature type="region of interest" description="Disordered" evidence="1">
    <location>
        <begin position="494"/>
        <end position="533"/>
    </location>
</feature>
<dbReference type="Proteomes" id="UP000301870">
    <property type="component" value="Chromosome 7"/>
</dbReference>
<feature type="compositionally biased region" description="Pro residues" evidence="1">
    <location>
        <begin position="171"/>
        <end position="181"/>
    </location>
</feature>
<dbReference type="GeneID" id="111348210"/>
<dbReference type="OrthoDB" id="10071381at2759"/>
<reference evidence="3" key="1">
    <citation type="submission" date="2025-08" db="UniProtKB">
        <authorList>
            <consortium name="RefSeq"/>
        </authorList>
    </citation>
    <scope>IDENTIFICATION</scope>
    <source>
        <strain evidence="3">Ishihara</strain>
        <tissue evidence="3">Whole body</tissue>
    </source>
</reference>
<dbReference type="CDD" id="cd21794">
    <property type="entry name" value="Rad21_Rec8_M_Rec8"/>
    <property type="match status" value="1"/>
</dbReference>
<gene>
    <name evidence="3" type="primary">LOC111348210</name>
</gene>
<evidence type="ECO:0000256" key="1">
    <source>
        <dbReference type="SAM" id="MobiDB-lite"/>
    </source>
</evidence>